<feature type="compositionally biased region" description="Polar residues" evidence="1">
    <location>
        <begin position="201"/>
        <end position="211"/>
    </location>
</feature>
<feature type="compositionally biased region" description="Gly residues" evidence="1">
    <location>
        <begin position="724"/>
        <end position="733"/>
    </location>
</feature>
<keyword evidence="2" id="KW-0812">Transmembrane</keyword>
<keyword evidence="2" id="KW-1133">Transmembrane helix</keyword>
<dbReference type="EMBL" id="SRLO01001179">
    <property type="protein sequence ID" value="TNN40560.1"/>
    <property type="molecule type" value="Genomic_DNA"/>
</dbReference>
<feature type="region of interest" description="Disordered" evidence="1">
    <location>
        <begin position="105"/>
        <end position="411"/>
    </location>
</feature>
<protein>
    <submittedName>
        <fullName evidence="3">Zonadhesin</fullName>
    </submittedName>
</protein>
<evidence type="ECO:0000313" key="3">
    <source>
        <dbReference type="EMBL" id="TNN40560.1"/>
    </source>
</evidence>
<feature type="compositionally biased region" description="Gly residues" evidence="1">
    <location>
        <begin position="864"/>
        <end position="877"/>
    </location>
</feature>
<reference evidence="3 4" key="1">
    <citation type="submission" date="2019-03" db="EMBL/GenBank/DDBJ databases">
        <title>First draft genome of Liparis tanakae, snailfish: a comprehensive survey of snailfish specific genes.</title>
        <authorList>
            <person name="Kim W."/>
            <person name="Song I."/>
            <person name="Jeong J.-H."/>
            <person name="Kim D."/>
            <person name="Kim S."/>
            <person name="Ryu S."/>
            <person name="Song J.Y."/>
            <person name="Lee S.K."/>
        </authorList>
    </citation>
    <scope>NUCLEOTIDE SEQUENCE [LARGE SCALE GENOMIC DNA]</scope>
    <source>
        <tissue evidence="3">Muscle</tissue>
    </source>
</reference>
<feature type="compositionally biased region" description="Polar residues" evidence="1">
    <location>
        <begin position="257"/>
        <end position="274"/>
    </location>
</feature>
<dbReference type="OrthoDB" id="10484251at2759"/>
<comment type="caution">
    <text evidence="3">The sequence shown here is derived from an EMBL/GenBank/DDBJ whole genome shotgun (WGS) entry which is preliminary data.</text>
</comment>
<evidence type="ECO:0000256" key="1">
    <source>
        <dbReference type="SAM" id="MobiDB-lite"/>
    </source>
</evidence>
<dbReference type="Proteomes" id="UP000314294">
    <property type="component" value="Unassembled WGS sequence"/>
</dbReference>
<feature type="region of interest" description="Disordered" evidence="1">
    <location>
        <begin position="836"/>
        <end position="895"/>
    </location>
</feature>
<feature type="compositionally biased region" description="Polar residues" evidence="1">
    <location>
        <begin position="105"/>
        <end position="123"/>
    </location>
</feature>
<organism evidence="3 4">
    <name type="scientific">Liparis tanakae</name>
    <name type="common">Tanaka's snailfish</name>
    <dbReference type="NCBI Taxonomy" id="230148"/>
    <lineage>
        <taxon>Eukaryota</taxon>
        <taxon>Metazoa</taxon>
        <taxon>Chordata</taxon>
        <taxon>Craniata</taxon>
        <taxon>Vertebrata</taxon>
        <taxon>Euteleostomi</taxon>
        <taxon>Actinopterygii</taxon>
        <taxon>Neopterygii</taxon>
        <taxon>Teleostei</taxon>
        <taxon>Neoteleostei</taxon>
        <taxon>Acanthomorphata</taxon>
        <taxon>Eupercaria</taxon>
        <taxon>Perciformes</taxon>
        <taxon>Cottioidei</taxon>
        <taxon>Cottales</taxon>
        <taxon>Liparidae</taxon>
        <taxon>Liparis</taxon>
    </lineage>
</organism>
<proteinExistence type="predicted"/>
<evidence type="ECO:0000313" key="4">
    <source>
        <dbReference type="Proteomes" id="UP000314294"/>
    </source>
</evidence>
<keyword evidence="4" id="KW-1185">Reference proteome</keyword>
<evidence type="ECO:0000256" key="2">
    <source>
        <dbReference type="SAM" id="Phobius"/>
    </source>
</evidence>
<feature type="compositionally biased region" description="Low complexity" evidence="1">
    <location>
        <begin position="838"/>
        <end position="850"/>
    </location>
</feature>
<keyword evidence="2" id="KW-0472">Membrane</keyword>
<sequence length="895" mass="94969">MYRSTGTGPQVLVHRYRSTGTGPHGLTGTGPQGLTGTGPQVPVHTAAQVPVHRYRSTGVLSRKRGHVVILRSVKMKSMKMRRIKMKSMKMRRIKMKSMKMRSLSNQWNPNIDQGNPNRDQGNPNIDRGNPNIDQGNPNIDWGNPNIDRGNPNIDQGNPNIDWGNPNIDKGNPNIDRGNPNIDQGNPNIDRGNPNIDRGNPNIDQGNPNIDQGNPDIDQGNPDIDQGNPDIDQGNPDIDQGNPDIDRGNPNIDRGNPNIDQGNPNIDQGNPNIDQGNPDIDQGNPDIDRGNPNIDQGNPDIDQGNPNINQGNPDIDQGNLDLDAHPSDGNRRFFGGSSGGSWHVTLSGGRGPRLPQSRASIRALGSPPSGSPRSNSWSRFTEEPQRKSPRPCSSSSSSSSGQGLSRKAVARKVSSSKSDPSVFLCVSANTWRSAAGEMWVPRTVRSSSRGLRAPPWSRLSSPLRAESSKASQSKSPFRGPMSFCSSVQSSGELERRGALAPPLLEPDFLLCPSLPRTTGQDPSMMRVPVLVAAGRLLELPEEPVGLGGDAQAALSARRAAGAPGPRLEGQTEPALQRRVDLDRRHPPLLVGAAQEALGVLRVDPPEASFPRLVLLPRNLDEALVEGQVVSDGVLRTETSGVGVSVVAEVVGDPVVDAGQRRLAALAALAALHRHADERRVRVRRLDARVGFVVHLVGAVPVRHDARQALHPAVGRRRGLPRGQGPADGGGVRGQRGGRRVGARRPVLAEQVRLVVRARRHVGAEDGELLQPLQAGEAVVQGHGAAEAIVVVDVVVVVVVVVVVPLLRLRGRGHHLLLQPHGALRPRVGAAQRQHGSVSPLLLRLLPPDGTGDSTGGTTGDSTGDSTGGTTGDSTGGTTGDSTGETPGRPPAASTCA</sequence>
<feature type="region of interest" description="Disordered" evidence="1">
    <location>
        <begin position="709"/>
        <end position="740"/>
    </location>
</feature>
<feature type="compositionally biased region" description="Low complexity" evidence="1">
    <location>
        <begin position="364"/>
        <end position="378"/>
    </location>
</feature>
<accession>A0A4Z2FI15</accession>
<dbReference type="AlphaFoldDB" id="A0A4Z2FI15"/>
<gene>
    <name evidence="3" type="primary">ZAN_2</name>
    <name evidence="3" type="ORF">EYF80_049281</name>
</gene>
<feature type="transmembrane region" description="Helical" evidence="2">
    <location>
        <begin position="786"/>
        <end position="805"/>
    </location>
</feature>
<name>A0A4Z2FI15_9TELE</name>
<feature type="region of interest" description="Disordered" evidence="1">
    <location>
        <begin position="442"/>
        <end position="482"/>
    </location>
</feature>
<feature type="compositionally biased region" description="Low complexity" evidence="1">
    <location>
        <begin position="392"/>
        <end position="411"/>
    </location>
</feature>
<feature type="compositionally biased region" description="Basic and acidic residues" evidence="1">
    <location>
        <begin position="321"/>
        <end position="330"/>
    </location>
</feature>